<feature type="compositionally biased region" description="Low complexity" evidence="1">
    <location>
        <begin position="430"/>
        <end position="441"/>
    </location>
</feature>
<feature type="compositionally biased region" description="Basic and acidic residues" evidence="1">
    <location>
        <begin position="415"/>
        <end position="428"/>
    </location>
</feature>
<reference evidence="3" key="1">
    <citation type="journal article" date="2017" name="Nat. Microbiol.">
        <title>Global analysis of biosynthetic gene clusters reveals vast potential of secondary metabolite production in Penicillium species.</title>
        <authorList>
            <person name="Nielsen J.C."/>
            <person name="Grijseels S."/>
            <person name="Prigent S."/>
            <person name="Ji B."/>
            <person name="Dainat J."/>
            <person name="Nielsen K.F."/>
            <person name="Frisvad J.C."/>
            <person name="Workman M."/>
            <person name="Nielsen J."/>
        </authorList>
    </citation>
    <scope>NUCLEOTIDE SEQUENCE [LARGE SCALE GENOMIC DNA]</scope>
    <source>
        <strain evidence="3">IBT 24891</strain>
    </source>
</reference>
<evidence type="ECO:0000256" key="1">
    <source>
        <dbReference type="SAM" id="MobiDB-lite"/>
    </source>
</evidence>
<keyword evidence="3" id="KW-1185">Reference proteome</keyword>
<dbReference type="OrthoDB" id="5423493at2759"/>
<gene>
    <name evidence="2" type="ORF">PENSTE_c016G09887</name>
</gene>
<feature type="compositionally biased region" description="Polar residues" evidence="1">
    <location>
        <begin position="153"/>
        <end position="164"/>
    </location>
</feature>
<accession>A0A1V6SYH3</accession>
<organism evidence="2 3">
    <name type="scientific">Penicillium steckii</name>
    <dbReference type="NCBI Taxonomy" id="303698"/>
    <lineage>
        <taxon>Eukaryota</taxon>
        <taxon>Fungi</taxon>
        <taxon>Dikarya</taxon>
        <taxon>Ascomycota</taxon>
        <taxon>Pezizomycotina</taxon>
        <taxon>Eurotiomycetes</taxon>
        <taxon>Eurotiomycetidae</taxon>
        <taxon>Eurotiales</taxon>
        <taxon>Aspergillaceae</taxon>
        <taxon>Penicillium</taxon>
    </lineage>
</organism>
<feature type="compositionally biased region" description="Basic residues" evidence="1">
    <location>
        <begin position="314"/>
        <end position="324"/>
    </location>
</feature>
<proteinExistence type="predicted"/>
<feature type="compositionally biased region" description="Acidic residues" evidence="1">
    <location>
        <begin position="134"/>
        <end position="146"/>
    </location>
</feature>
<protein>
    <submittedName>
        <fullName evidence="2">Uncharacterized protein</fullName>
    </submittedName>
</protein>
<evidence type="ECO:0000313" key="3">
    <source>
        <dbReference type="Proteomes" id="UP000191285"/>
    </source>
</evidence>
<sequence length="486" mass="53218">MPRPAAKRNRLTKAFKANPTKSQDKNQTIAKSPPAERAPSVEPRQTLTSQTPLRKNNEQAIESSPTGDRAGTASQPGTSRPPTRSRGYSATKPRVGNNGETNSRILGTPGFDTSMLSNFRRRPRQQSILQMVQAEDESSELDDDEFLGGLSPQDESTPLNTSRGKSLLARKDRNSPTHSQSQSQSPSLSPSQSQSPPSSDGSRKRKRASNIEVQVPMSSAFEGNEAEDVDQVDDTPSATPVPRNTYPEESDETPLPPRFSDILSQTMLPPASSPATSQATAPRSPLVVPQPTKNTRKSKDSAYMSTAALQQKLLPRRRQRRRGQRPSGELDHSSDESDESDDGIHDAASGDEDELSVQHSRRSRSRADGDSNKPKPLGNSRDKPINNPKQRKAKGQKAPATKSKSKSQGRTTYSRSHEEVNKENEDRQFSSPSSSVSSPPQSDDESHPGKGTPRRFTSAELRAATIKFAEIDKWEMEFEEVSGSEV</sequence>
<feature type="compositionally biased region" description="Polar residues" evidence="1">
    <location>
        <begin position="43"/>
        <end position="88"/>
    </location>
</feature>
<feature type="compositionally biased region" description="Polar residues" evidence="1">
    <location>
        <begin position="19"/>
        <end position="30"/>
    </location>
</feature>
<feature type="compositionally biased region" description="Basic residues" evidence="1">
    <location>
        <begin position="1"/>
        <end position="13"/>
    </location>
</feature>
<feature type="compositionally biased region" description="Low complexity" evidence="1">
    <location>
        <begin position="269"/>
        <end position="285"/>
    </location>
</feature>
<name>A0A1V6SYH3_9EURO</name>
<comment type="caution">
    <text evidence="2">The sequence shown here is derived from an EMBL/GenBank/DDBJ whole genome shotgun (WGS) entry which is preliminary data.</text>
</comment>
<feature type="compositionally biased region" description="Low complexity" evidence="1">
    <location>
        <begin position="176"/>
        <end position="199"/>
    </location>
</feature>
<dbReference type="AlphaFoldDB" id="A0A1V6SYH3"/>
<feature type="compositionally biased region" description="Acidic residues" evidence="1">
    <location>
        <begin position="224"/>
        <end position="233"/>
    </location>
</feature>
<dbReference type="STRING" id="303698.A0A1V6SYH3"/>
<dbReference type="Proteomes" id="UP000191285">
    <property type="component" value="Unassembled WGS sequence"/>
</dbReference>
<evidence type="ECO:0000313" key="2">
    <source>
        <dbReference type="EMBL" id="OQE19006.1"/>
    </source>
</evidence>
<dbReference type="EMBL" id="MLKD01000016">
    <property type="protein sequence ID" value="OQE19006.1"/>
    <property type="molecule type" value="Genomic_DNA"/>
</dbReference>
<feature type="region of interest" description="Disordered" evidence="1">
    <location>
        <begin position="1"/>
        <end position="459"/>
    </location>
</feature>